<keyword evidence="1 2" id="KW-0193">Cuticle</keyword>
<dbReference type="AlphaFoldDB" id="A0A9P0DKQ8"/>
<name>A0A9P0DKQ8_PHYSR</name>
<dbReference type="OrthoDB" id="7789829at2759"/>
<dbReference type="GO" id="GO:0031012">
    <property type="term" value="C:extracellular matrix"/>
    <property type="evidence" value="ECO:0007669"/>
    <property type="project" value="TreeGrafter"/>
</dbReference>
<dbReference type="EMBL" id="OU900095">
    <property type="protein sequence ID" value="CAH1169196.1"/>
    <property type="molecule type" value="Genomic_DNA"/>
</dbReference>
<evidence type="ECO:0000256" key="3">
    <source>
        <dbReference type="SAM" id="SignalP"/>
    </source>
</evidence>
<feature type="signal peptide" evidence="3">
    <location>
        <begin position="1"/>
        <end position="19"/>
    </location>
</feature>
<dbReference type="InterPro" id="IPR051217">
    <property type="entry name" value="Insect_Cuticle_Struc_Prot"/>
</dbReference>
<dbReference type="Proteomes" id="UP001153712">
    <property type="component" value="Chromosome 2"/>
</dbReference>
<dbReference type="PRINTS" id="PR00947">
    <property type="entry name" value="CUTICLE"/>
</dbReference>
<organism evidence="4 5">
    <name type="scientific">Phyllotreta striolata</name>
    <name type="common">Striped flea beetle</name>
    <name type="synonym">Crioceris striolata</name>
    <dbReference type="NCBI Taxonomy" id="444603"/>
    <lineage>
        <taxon>Eukaryota</taxon>
        <taxon>Metazoa</taxon>
        <taxon>Ecdysozoa</taxon>
        <taxon>Arthropoda</taxon>
        <taxon>Hexapoda</taxon>
        <taxon>Insecta</taxon>
        <taxon>Pterygota</taxon>
        <taxon>Neoptera</taxon>
        <taxon>Endopterygota</taxon>
        <taxon>Coleoptera</taxon>
        <taxon>Polyphaga</taxon>
        <taxon>Cucujiformia</taxon>
        <taxon>Chrysomeloidea</taxon>
        <taxon>Chrysomelidae</taxon>
        <taxon>Galerucinae</taxon>
        <taxon>Alticini</taxon>
        <taxon>Phyllotreta</taxon>
    </lineage>
</organism>
<dbReference type="Pfam" id="PF00379">
    <property type="entry name" value="Chitin_bind_4"/>
    <property type="match status" value="1"/>
</dbReference>
<gene>
    <name evidence="4" type="ORF">PHYEVI_LOCUS5764</name>
</gene>
<protein>
    <submittedName>
        <fullName evidence="4">Uncharacterized protein</fullName>
    </submittedName>
</protein>
<dbReference type="InterPro" id="IPR000618">
    <property type="entry name" value="Insect_cuticle"/>
</dbReference>
<evidence type="ECO:0000313" key="5">
    <source>
        <dbReference type="Proteomes" id="UP001153712"/>
    </source>
</evidence>
<evidence type="ECO:0000313" key="4">
    <source>
        <dbReference type="EMBL" id="CAH1169196.1"/>
    </source>
</evidence>
<dbReference type="PANTHER" id="PTHR12236:SF95">
    <property type="entry name" value="CUTICULAR PROTEIN 76BD, ISOFORM C-RELATED"/>
    <property type="match status" value="1"/>
</dbReference>
<dbReference type="PANTHER" id="PTHR12236">
    <property type="entry name" value="STRUCTURAL CONTITUENT OF CUTICLE"/>
    <property type="match status" value="1"/>
</dbReference>
<dbReference type="PROSITE" id="PS00233">
    <property type="entry name" value="CHIT_BIND_RR_1"/>
    <property type="match status" value="1"/>
</dbReference>
<dbReference type="InterPro" id="IPR031311">
    <property type="entry name" value="CHIT_BIND_RR_consensus"/>
</dbReference>
<accession>A0A9P0DKQ8</accession>
<sequence>MVVVLLLAILAASTALCSAGAGYYSPSVSYSAPALAYRGHGIGHEAPIPVAVGDGHDIDYYAHPKYSYNYGVKDDITGDQKSQTEVRDGGAVKGSYTVVEPDGSVRVVDYTADDVNGFNAVVKKIGPSIHAAPAAPLGHLSHAPAAPIGHLPAPIYAAPAAPVGHLSRAPAPVYAGAPGPIGGHSGGYSGGYSGGIGGVFAAYGDGGHGGVYGGQGEYGGYGGHGHY</sequence>
<keyword evidence="5" id="KW-1185">Reference proteome</keyword>
<evidence type="ECO:0000256" key="2">
    <source>
        <dbReference type="PROSITE-ProRule" id="PRU00497"/>
    </source>
</evidence>
<dbReference type="GO" id="GO:0042302">
    <property type="term" value="F:structural constituent of cuticle"/>
    <property type="evidence" value="ECO:0007669"/>
    <property type="project" value="UniProtKB-UniRule"/>
</dbReference>
<dbReference type="GO" id="GO:0005615">
    <property type="term" value="C:extracellular space"/>
    <property type="evidence" value="ECO:0007669"/>
    <property type="project" value="TreeGrafter"/>
</dbReference>
<reference evidence="4" key="1">
    <citation type="submission" date="2022-01" db="EMBL/GenBank/DDBJ databases">
        <authorList>
            <person name="King R."/>
        </authorList>
    </citation>
    <scope>NUCLEOTIDE SEQUENCE</scope>
</reference>
<proteinExistence type="predicted"/>
<keyword evidence="3" id="KW-0732">Signal</keyword>
<dbReference type="PROSITE" id="PS51155">
    <property type="entry name" value="CHIT_BIND_RR_2"/>
    <property type="match status" value="1"/>
</dbReference>
<feature type="chain" id="PRO_5040200881" evidence="3">
    <location>
        <begin position="20"/>
        <end position="227"/>
    </location>
</feature>
<evidence type="ECO:0000256" key="1">
    <source>
        <dbReference type="ARBA" id="ARBA00022460"/>
    </source>
</evidence>